<dbReference type="Proteomes" id="UP001469553">
    <property type="component" value="Unassembled WGS sequence"/>
</dbReference>
<keyword evidence="3" id="KW-1185">Reference proteome</keyword>
<sequence length="120" mass="13160">MRLLLSFSQAGKTASLVETASLLGLLWSTVCFCKPQRESQASQEQAGPYETQRTQPPTTSLEPLSSSFRDDGAEEEDEYKPPAHHLRSASRPVKHKRASAQDKGAAHPGQQREGNKAQGR</sequence>
<evidence type="ECO:0000256" key="1">
    <source>
        <dbReference type="SAM" id="MobiDB-lite"/>
    </source>
</evidence>
<evidence type="ECO:0000313" key="2">
    <source>
        <dbReference type="EMBL" id="MEQ2299110.1"/>
    </source>
</evidence>
<evidence type="ECO:0000313" key="3">
    <source>
        <dbReference type="Proteomes" id="UP001469553"/>
    </source>
</evidence>
<accession>A0ABV0YZ08</accession>
<feature type="compositionally biased region" description="Basic residues" evidence="1">
    <location>
        <begin position="82"/>
        <end position="98"/>
    </location>
</feature>
<organism evidence="2 3">
    <name type="scientific">Ameca splendens</name>
    <dbReference type="NCBI Taxonomy" id="208324"/>
    <lineage>
        <taxon>Eukaryota</taxon>
        <taxon>Metazoa</taxon>
        <taxon>Chordata</taxon>
        <taxon>Craniata</taxon>
        <taxon>Vertebrata</taxon>
        <taxon>Euteleostomi</taxon>
        <taxon>Actinopterygii</taxon>
        <taxon>Neopterygii</taxon>
        <taxon>Teleostei</taxon>
        <taxon>Neoteleostei</taxon>
        <taxon>Acanthomorphata</taxon>
        <taxon>Ovalentaria</taxon>
        <taxon>Atherinomorphae</taxon>
        <taxon>Cyprinodontiformes</taxon>
        <taxon>Goodeidae</taxon>
        <taxon>Ameca</taxon>
    </lineage>
</organism>
<gene>
    <name evidence="2" type="ORF">AMECASPLE_012122</name>
</gene>
<feature type="region of interest" description="Disordered" evidence="1">
    <location>
        <begin position="37"/>
        <end position="120"/>
    </location>
</feature>
<name>A0ABV0YZ08_9TELE</name>
<proteinExistence type="predicted"/>
<feature type="compositionally biased region" description="Low complexity" evidence="1">
    <location>
        <begin position="56"/>
        <end position="67"/>
    </location>
</feature>
<protein>
    <submittedName>
        <fullName evidence="2">Uncharacterized protein</fullName>
    </submittedName>
</protein>
<feature type="compositionally biased region" description="Polar residues" evidence="1">
    <location>
        <begin position="38"/>
        <end position="55"/>
    </location>
</feature>
<dbReference type="EMBL" id="JAHRIP010047775">
    <property type="protein sequence ID" value="MEQ2299110.1"/>
    <property type="molecule type" value="Genomic_DNA"/>
</dbReference>
<reference evidence="2 3" key="1">
    <citation type="submission" date="2021-06" db="EMBL/GenBank/DDBJ databases">
        <authorList>
            <person name="Palmer J.M."/>
        </authorList>
    </citation>
    <scope>NUCLEOTIDE SEQUENCE [LARGE SCALE GENOMIC DNA]</scope>
    <source>
        <strain evidence="2 3">AS_MEX2019</strain>
        <tissue evidence="2">Muscle</tissue>
    </source>
</reference>
<comment type="caution">
    <text evidence="2">The sequence shown here is derived from an EMBL/GenBank/DDBJ whole genome shotgun (WGS) entry which is preliminary data.</text>
</comment>